<organism evidence="3 4">
    <name type="scientific">Aquipuribacter nitratireducens</name>
    <dbReference type="NCBI Taxonomy" id="650104"/>
    <lineage>
        <taxon>Bacteria</taxon>
        <taxon>Bacillati</taxon>
        <taxon>Actinomycetota</taxon>
        <taxon>Actinomycetes</taxon>
        <taxon>Micrococcales</taxon>
        <taxon>Intrasporangiaceae</taxon>
        <taxon>Aquipuribacter</taxon>
    </lineage>
</organism>
<dbReference type="RefSeq" id="WP_340266548.1">
    <property type="nucleotide sequence ID" value="NZ_JBBEOG010000001.1"/>
</dbReference>
<feature type="domain" description="AAA" evidence="1">
    <location>
        <begin position="21"/>
        <end position="131"/>
    </location>
</feature>
<dbReference type="InterPro" id="IPR041682">
    <property type="entry name" value="AAA_14"/>
</dbReference>
<proteinExistence type="predicted"/>
<dbReference type="Proteomes" id="UP001596122">
    <property type="component" value="Unassembled WGS sequence"/>
</dbReference>
<feature type="domain" description="DUF4143" evidence="2">
    <location>
        <begin position="196"/>
        <end position="371"/>
    </location>
</feature>
<dbReference type="InterPro" id="IPR025420">
    <property type="entry name" value="DUF4143"/>
</dbReference>
<evidence type="ECO:0000259" key="2">
    <source>
        <dbReference type="Pfam" id="PF13635"/>
    </source>
</evidence>
<accession>A0ABW0GJS7</accession>
<keyword evidence="3" id="KW-0067">ATP-binding</keyword>
<dbReference type="PANTHER" id="PTHR43566">
    <property type="entry name" value="CONSERVED PROTEIN"/>
    <property type="match status" value="1"/>
</dbReference>
<name>A0ABW0GJS7_9MICO</name>
<protein>
    <submittedName>
        <fullName evidence="3">ATP-binding protein</fullName>
    </submittedName>
</protein>
<gene>
    <name evidence="3" type="ORF">ACFPJ6_00875</name>
</gene>
<sequence length="423" mass="45534">MPYLRRTVDDELDDLLPGLAAIALDGAKGAGKTETAERRAASQFRLDSLARRRILEADPAAVLRAEPPVLIDEWQLVPEVWDVVRRQVDRDPTPGQFLLTGSASPRPGATAHSGAGRIVRLRIRPMTLTERLVETPSVSLRRLLAGGQPALEGETGVALPTYVDEILRSGFPGIRDLPPRARRAQLDGYVRGVVDRDVPENGLLVRKPDVLLGWLRAYAAATSTTSSYNRILDAATPGESDKPAKTTGMSYRDALTTLWLLDPVPGWSPTRSPPARLQQAPKHHLADPALAARLLGATTDTLLAGEGDVLSPRDGTLLGHLFESLATLCVRVAAQAAEATVGHLRTRDGDHEVDLVVVRDDGKVVACEVKLAAALSDRDVRHLTWLRNRLGEDLLDAVVLTTGPAAYRRADGIGVVPLALVGP</sequence>
<dbReference type="Pfam" id="PF13173">
    <property type="entry name" value="AAA_14"/>
    <property type="match status" value="1"/>
</dbReference>
<reference evidence="4" key="1">
    <citation type="journal article" date="2019" name="Int. J. Syst. Evol. Microbiol.">
        <title>The Global Catalogue of Microorganisms (GCM) 10K type strain sequencing project: providing services to taxonomists for standard genome sequencing and annotation.</title>
        <authorList>
            <consortium name="The Broad Institute Genomics Platform"/>
            <consortium name="The Broad Institute Genome Sequencing Center for Infectious Disease"/>
            <person name="Wu L."/>
            <person name="Ma J."/>
        </authorList>
    </citation>
    <scope>NUCLEOTIDE SEQUENCE [LARGE SCALE GENOMIC DNA]</scope>
    <source>
        <strain evidence="4">CCUG 43114</strain>
    </source>
</reference>
<dbReference type="PANTHER" id="PTHR43566:SF2">
    <property type="entry name" value="DUF4143 DOMAIN-CONTAINING PROTEIN"/>
    <property type="match status" value="1"/>
</dbReference>
<evidence type="ECO:0000259" key="1">
    <source>
        <dbReference type="Pfam" id="PF13173"/>
    </source>
</evidence>
<dbReference type="Pfam" id="PF13635">
    <property type="entry name" value="DUF4143"/>
    <property type="match status" value="1"/>
</dbReference>
<keyword evidence="3" id="KW-0547">Nucleotide-binding</keyword>
<keyword evidence="4" id="KW-1185">Reference proteome</keyword>
<evidence type="ECO:0000313" key="4">
    <source>
        <dbReference type="Proteomes" id="UP001596122"/>
    </source>
</evidence>
<dbReference type="EMBL" id="JBHSLD010000001">
    <property type="protein sequence ID" value="MFC5379335.1"/>
    <property type="molecule type" value="Genomic_DNA"/>
</dbReference>
<dbReference type="GO" id="GO:0005524">
    <property type="term" value="F:ATP binding"/>
    <property type="evidence" value="ECO:0007669"/>
    <property type="project" value="UniProtKB-KW"/>
</dbReference>
<comment type="caution">
    <text evidence="3">The sequence shown here is derived from an EMBL/GenBank/DDBJ whole genome shotgun (WGS) entry which is preliminary data.</text>
</comment>
<evidence type="ECO:0000313" key="3">
    <source>
        <dbReference type="EMBL" id="MFC5379335.1"/>
    </source>
</evidence>